<dbReference type="InterPro" id="IPR050211">
    <property type="entry name" value="FOX_domain-containing"/>
</dbReference>
<name>T0L231_9MICR</name>
<proteinExistence type="predicted"/>
<sequence>MYFEDKGIYTEDAFNSPRVKTKKHISKPTKKPNISYAELIAEALENTEGRMLTLKGIYQYVTNNYPYFSMNKAGWQNSIRHNLSLNKAFYKVPRGVGNPGKGSYWKINYENFQQKQGMRTKRVSHRKYNGCEDYIGQQTFLENIGVTEVVSKNNVVTVFEGNLSTLSDCNDQNVDLKNPNFIFSFK</sequence>
<dbReference type="PROSITE" id="PS00658">
    <property type="entry name" value="FORK_HEAD_2"/>
    <property type="match status" value="1"/>
</dbReference>
<dbReference type="InterPro" id="IPR030456">
    <property type="entry name" value="TF_fork_head_CS_2"/>
</dbReference>
<dbReference type="VEuPathDB" id="MicrosporidiaDB:NAPIS_ORF00864"/>
<dbReference type="SUPFAM" id="SSF46785">
    <property type="entry name" value="Winged helix' DNA-binding domain"/>
    <property type="match status" value="1"/>
</dbReference>
<gene>
    <name evidence="5" type="ORF">NAPIS_ORF00864</name>
</gene>
<dbReference type="FunFam" id="1.10.10.10:FF:000135">
    <property type="entry name" value="forkhead box protein G1"/>
    <property type="match status" value="1"/>
</dbReference>
<comment type="subcellular location">
    <subcellularLocation>
        <location evidence="3">Nucleus</location>
    </subcellularLocation>
</comment>
<dbReference type="InterPro" id="IPR036390">
    <property type="entry name" value="WH_DNA-bd_sf"/>
</dbReference>
<dbReference type="CDD" id="cd00059">
    <property type="entry name" value="FH_FOX"/>
    <property type="match status" value="1"/>
</dbReference>
<evidence type="ECO:0000256" key="1">
    <source>
        <dbReference type="ARBA" id="ARBA00023125"/>
    </source>
</evidence>
<dbReference type="InterPro" id="IPR001766">
    <property type="entry name" value="Fork_head_dom"/>
</dbReference>
<protein>
    <submittedName>
        <fullName evidence="5">Forkhead hnf3 transcription factor</fullName>
    </submittedName>
</protein>
<dbReference type="GO" id="GO:0030154">
    <property type="term" value="P:cell differentiation"/>
    <property type="evidence" value="ECO:0007669"/>
    <property type="project" value="TreeGrafter"/>
</dbReference>
<dbReference type="InterPro" id="IPR036388">
    <property type="entry name" value="WH-like_DNA-bd_sf"/>
</dbReference>
<keyword evidence="2 3" id="KW-0539">Nucleus</keyword>
<dbReference type="GO" id="GO:0000981">
    <property type="term" value="F:DNA-binding transcription factor activity, RNA polymerase II-specific"/>
    <property type="evidence" value="ECO:0007669"/>
    <property type="project" value="TreeGrafter"/>
</dbReference>
<keyword evidence="1 3" id="KW-0238">DNA-binding</keyword>
<accession>T0L231</accession>
<reference evidence="5 6" key="1">
    <citation type="journal article" date="2013" name="BMC Genomics">
        <title>Genome sequencing and comparative genomics of honey bee microsporidia, Nosema apis reveal novel insights into host-parasite interactions.</title>
        <authorList>
            <person name="Chen Yp."/>
            <person name="Pettis J.S."/>
            <person name="Zhao Y."/>
            <person name="Liu X."/>
            <person name="Tallon L.J."/>
            <person name="Sadzewicz L.D."/>
            <person name="Li R."/>
            <person name="Zheng H."/>
            <person name="Huang S."/>
            <person name="Zhang X."/>
            <person name="Hamilton M.C."/>
            <person name="Pernal S.F."/>
            <person name="Melathopoulos A.P."/>
            <person name="Yan X."/>
            <person name="Evans J.D."/>
        </authorList>
    </citation>
    <scope>NUCLEOTIDE SEQUENCE [LARGE SCALE GENOMIC DNA]</scope>
    <source>
        <strain evidence="5 6">BRL 01</strain>
    </source>
</reference>
<dbReference type="SMART" id="SM00339">
    <property type="entry name" value="FH"/>
    <property type="match status" value="1"/>
</dbReference>
<feature type="domain" description="Fork-head" evidence="4">
    <location>
        <begin position="31"/>
        <end position="122"/>
    </location>
</feature>
<dbReference type="Gene3D" id="1.10.10.10">
    <property type="entry name" value="Winged helix-like DNA-binding domain superfamily/Winged helix DNA-binding domain"/>
    <property type="match status" value="1"/>
</dbReference>
<dbReference type="GO" id="GO:0005634">
    <property type="term" value="C:nucleus"/>
    <property type="evidence" value="ECO:0007669"/>
    <property type="project" value="UniProtKB-SubCell"/>
</dbReference>
<dbReference type="PRINTS" id="PR00053">
    <property type="entry name" value="FORKHEAD"/>
</dbReference>
<dbReference type="OrthoDB" id="5954824at2759"/>
<evidence type="ECO:0000313" key="5">
    <source>
        <dbReference type="EMBL" id="EQB61567.1"/>
    </source>
</evidence>
<dbReference type="PROSITE" id="PS50039">
    <property type="entry name" value="FORK_HEAD_3"/>
    <property type="match status" value="1"/>
</dbReference>
<evidence type="ECO:0000259" key="4">
    <source>
        <dbReference type="PROSITE" id="PS50039"/>
    </source>
</evidence>
<dbReference type="Proteomes" id="UP000053780">
    <property type="component" value="Unassembled WGS sequence"/>
</dbReference>
<evidence type="ECO:0000256" key="2">
    <source>
        <dbReference type="ARBA" id="ARBA00023242"/>
    </source>
</evidence>
<feature type="DNA-binding region" description="Fork-head" evidence="3">
    <location>
        <begin position="31"/>
        <end position="122"/>
    </location>
</feature>
<organism evidence="5 6">
    <name type="scientific">Vairimorpha apis BRL 01</name>
    <dbReference type="NCBI Taxonomy" id="1037528"/>
    <lineage>
        <taxon>Eukaryota</taxon>
        <taxon>Fungi</taxon>
        <taxon>Fungi incertae sedis</taxon>
        <taxon>Microsporidia</taxon>
        <taxon>Nosematidae</taxon>
        <taxon>Vairimorpha</taxon>
    </lineage>
</organism>
<dbReference type="PANTHER" id="PTHR11829:SF343">
    <property type="entry name" value="FORK-HEAD DOMAIN-CONTAINING PROTEIN"/>
    <property type="match status" value="1"/>
</dbReference>
<dbReference type="HOGENOM" id="CLU_103809_0_0_1"/>
<dbReference type="Pfam" id="PF00250">
    <property type="entry name" value="Forkhead"/>
    <property type="match status" value="1"/>
</dbReference>
<dbReference type="GO" id="GO:0000978">
    <property type="term" value="F:RNA polymerase II cis-regulatory region sequence-specific DNA binding"/>
    <property type="evidence" value="ECO:0007669"/>
    <property type="project" value="TreeGrafter"/>
</dbReference>
<dbReference type="GO" id="GO:0009653">
    <property type="term" value="P:anatomical structure morphogenesis"/>
    <property type="evidence" value="ECO:0007669"/>
    <property type="project" value="TreeGrafter"/>
</dbReference>
<dbReference type="AlphaFoldDB" id="T0L231"/>
<dbReference type="PANTHER" id="PTHR11829">
    <property type="entry name" value="FORKHEAD BOX PROTEIN"/>
    <property type="match status" value="1"/>
</dbReference>
<evidence type="ECO:0000256" key="3">
    <source>
        <dbReference type="PROSITE-ProRule" id="PRU00089"/>
    </source>
</evidence>
<keyword evidence="6" id="KW-1185">Reference proteome</keyword>
<dbReference type="EMBL" id="KE647123">
    <property type="protein sequence ID" value="EQB61567.1"/>
    <property type="molecule type" value="Genomic_DNA"/>
</dbReference>
<evidence type="ECO:0000313" key="6">
    <source>
        <dbReference type="Proteomes" id="UP000053780"/>
    </source>
</evidence>